<accession>A0A315FMI5</accession>
<dbReference type="AlphaFoldDB" id="A0A315FMI5"/>
<proteinExistence type="predicted"/>
<evidence type="ECO:0000313" key="2">
    <source>
        <dbReference type="EMBL" id="PUE54437.1"/>
    </source>
</evidence>
<name>A0A315FMI5_9BURK</name>
<keyword evidence="3" id="KW-1185">Reference proteome</keyword>
<comment type="caution">
    <text evidence="2">The sequence shown here is derived from an EMBL/GenBank/DDBJ whole genome shotgun (WGS) entry which is preliminary data.</text>
</comment>
<feature type="region of interest" description="Disordered" evidence="1">
    <location>
        <begin position="116"/>
        <end position="143"/>
    </location>
</feature>
<sequence>MHPATDPSTTPVYGVRPSKPGLYLGLFHGRDTPNQAMHGWGFDGPAIGPLRYFHTTYACSVNVEFVSPTDAQLFTGTHDTLMDLAINGDLLCFDGKLYGDWTVYMVKPEECFRPPDTFRQNTRPNDLRRQAKLKEPFSGECSP</sequence>
<dbReference type="EMBL" id="NESN01000002">
    <property type="protein sequence ID" value="PUE54437.1"/>
    <property type="molecule type" value="Genomic_DNA"/>
</dbReference>
<reference evidence="2 3" key="1">
    <citation type="submission" date="2017-04" db="EMBL/GenBank/DDBJ databases">
        <title>Unexpected and diverse lifestyles within the genus Limnohabitans.</title>
        <authorList>
            <person name="Kasalicky V."/>
            <person name="Mehrshad M."/>
            <person name="Andrei S.-A."/>
            <person name="Salcher M."/>
            <person name="Kratochvilova H."/>
            <person name="Simek K."/>
            <person name="Ghai R."/>
        </authorList>
    </citation>
    <scope>NUCLEOTIDE SEQUENCE [LARGE SCALE GENOMIC DNA]</scope>
    <source>
        <strain evidence="2 3">II-B4</strain>
    </source>
</reference>
<feature type="compositionally biased region" description="Basic and acidic residues" evidence="1">
    <location>
        <begin position="125"/>
        <end position="137"/>
    </location>
</feature>
<dbReference type="OrthoDB" id="5639126at2"/>
<dbReference type="RefSeq" id="WP_108312396.1">
    <property type="nucleotide sequence ID" value="NZ_NESN01000002.1"/>
</dbReference>
<gene>
    <name evidence="2" type="ORF">B9Z37_07865</name>
</gene>
<evidence type="ECO:0000313" key="3">
    <source>
        <dbReference type="Proteomes" id="UP000250790"/>
    </source>
</evidence>
<dbReference type="Proteomes" id="UP000250790">
    <property type="component" value="Unassembled WGS sequence"/>
</dbReference>
<evidence type="ECO:0000256" key="1">
    <source>
        <dbReference type="SAM" id="MobiDB-lite"/>
    </source>
</evidence>
<protein>
    <submittedName>
        <fullName evidence="2">Uncharacterized protein</fullName>
    </submittedName>
</protein>
<organism evidence="2 3">
    <name type="scientific">Limnohabitans parvus II-B4</name>
    <dbReference type="NCBI Taxonomy" id="1293052"/>
    <lineage>
        <taxon>Bacteria</taxon>
        <taxon>Pseudomonadati</taxon>
        <taxon>Pseudomonadota</taxon>
        <taxon>Betaproteobacteria</taxon>
        <taxon>Burkholderiales</taxon>
        <taxon>Comamonadaceae</taxon>
        <taxon>Limnohabitans</taxon>
    </lineage>
</organism>